<accession>A0A948TMN5</accession>
<evidence type="ECO:0000313" key="2">
    <source>
        <dbReference type="Proteomes" id="UP000784286"/>
    </source>
</evidence>
<name>A0A948TMN5_9BACT</name>
<evidence type="ECO:0000313" key="1">
    <source>
        <dbReference type="EMBL" id="MBU3856188.1"/>
    </source>
</evidence>
<dbReference type="InterPro" id="IPR011990">
    <property type="entry name" value="TPR-like_helical_dom_sf"/>
</dbReference>
<keyword evidence="1" id="KW-0449">Lipoprotein</keyword>
<gene>
    <name evidence="1" type="ORF">H9928_06490</name>
</gene>
<sequence>MKHIKTIAAGVVCTLLAGCSNFEDINTNPDTPTNVNSSLLATGAIHGILAPSSSGKTFVTHMFITKYLGWGEGAVDGQYNDFGRASFSDYAYLQDYKNMAELAPESNKSAYEGLAALLKAYVLFNHTLEVGDIPYSQILQGEEGLLTPVYDTQKDVCLGVLEDLQEAYSKLSAAQDFSGDIVFGGSARQWAKVATALQLRVLINLSKREDDADLNVAQRFREAYQNGLLMESNEDNLQLAFSDKAGQYYPYNSSTNRHWAYAMLSDFLVKLLKDNQDYRLFYYGRPAQTQLDAGVAAASWDAFVGVDPTAPISEVKDRYAAGDCSGLNPRYVDYISGEPYIQLGYAEQCFILAEAALRGWISADASQLYKQGIRASMEFIYDHTPDSETYHYGHPLTDTYIDSFLEQSSVQLSGSFDEQLRKIMEQKYIAAFMQLPYQPYYDYRRTGYPVLPVNPETSQNFNAPDKLPMRWQYPDVEISYNTENVETAIQRQYGSDEVNGVMWILQ</sequence>
<dbReference type="AlphaFoldDB" id="A0A948TMN5"/>
<dbReference type="EMBL" id="JAHLFJ010000062">
    <property type="protein sequence ID" value="MBU3856188.1"/>
    <property type="molecule type" value="Genomic_DNA"/>
</dbReference>
<proteinExistence type="predicted"/>
<organism evidence="1 2">
    <name type="scientific">Candidatus Phocaeicola excrementipullorum</name>
    <dbReference type="NCBI Taxonomy" id="2838731"/>
    <lineage>
        <taxon>Bacteria</taxon>
        <taxon>Pseudomonadati</taxon>
        <taxon>Bacteroidota</taxon>
        <taxon>Bacteroidia</taxon>
        <taxon>Bacteroidales</taxon>
        <taxon>Bacteroidaceae</taxon>
        <taxon>Phocaeicola</taxon>
    </lineage>
</organism>
<dbReference type="PROSITE" id="PS51257">
    <property type="entry name" value="PROKAR_LIPOPROTEIN"/>
    <property type="match status" value="1"/>
</dbReference>
<dbReference type="InterPro" id="IPR041662">
    <property type="entry name" value="SusD-like_2"/>
</dbReference>
<protein>
    <submittedName>
        <fullName evidence="1">SusD/RagB family nutrient-binding outer membrane lipoprotein</fullName>
    </submittedName>
</protein>
<dbReference type="Proteomes" id="UP000784286">
    <property type="component" value="Unassembled WGS sequence"/>
</dbReference>
<reference evidence="1" key="1">
    <citation type="journal article" date="2021" name="PeerJ">
        <title>Extensive microbial diversity within the chicken gut microbiome revealed by metagenomics and culture.</title>
        <authorList>
            <person name="Gilroy R."/>
            <person name="Ravi A."/>
            <person name="Getino M."/>
            <person name="Pursley I."/>
            <person name="Horton D.L."/>
            <person name="Alikhan N.F."/>
            <person name="Baker D."/>
            <person name="Gharbi K."/>
            <person name="Hall N."/>
            <person name="Watson M."/>
            <person name="Adriaenssens E.M."/>
            <person name="Foster-Nyarko E."/>
            <person name="Jarju S."/>
            <person name="Secka A."/>
            <person name="Antonio M."/>
            <person name="Oren A."/>
            <person name="Chaudhuri R.R."/>
            <person name="La Ragione R."/>
            <person name="Hildebrand F."/>
            <person name="Pallen M.J."/>
        </authorList>
    </citation>
    <scope>NUCLEOTIDE SEQUENCE</scope>
    <source>
        <strain evidence="1">8470</strain>
    </source>
</reference>
<dbReference type="Pfam" id="PF12771">
    <property type="entry name" value="SusD-like_2"/>
    <property type="match status" value="1"/>
</dbReference>
<reference evidence="1" key="2">
    <citation type="submission" date="2021-04" db="EMBL/GenBank/DDBJ databases">
        <authorList>
            <person name="Gilroy R."/>
        </authorList>
    </citation>
    <scope>NUCLEOTIDE SEQUENCE</scope>
    <source>
        <strain evidence="1">8470</strain>
    </source>
</reference>
<dbReference type="SUPFAM" id="SSF48452">
    <property type="entry name" value="TPR-like"/>
    <property type="match status" value="1"/>
</dbReference>
<comment type="caution">
    <text evidence="1">The sequence shown here is derived from an EMBL/GenBank/DDBJ whole genome shotgun (WGS) entry which is preliminary data.</text>
</comment>
<dbReference type="Gene3D" id="1.25.40.390">
    <property type="match status" value="1"/>
</dbReference>